<feature type="region of interest" description="Disordered" evidence="6">
    <location>
        <begin position="587"/>
        <end position="626"/>
    </location>
</feature>
<dbReference type="EMBL" id="AZHB01000005">
    <property type="protein sequence ID" value="OAA69843.1"/>
    <property type="molecule type" value="Genomic_DNA"/>
</dbReference>
<feature type="region of interest" description="Disordered" evidence="6">
    <location>
        <begin position="337"/>
        <end position="435"/>
    </location>
</feature>
<dbReference type="GeneID" id="30019405"/>
<sequence length="748" mass="81881">MRRIGRTKHLSCFYCGKQTGLNQSTKHTNTLLPPGHFADPSLQYGDITDPPVATDREAAAPSQFARPQHATTTAAPDAVFCEKCLKNQRLFTASLAQYLPDDPSHPEYEELDRNYYRYRRNLERRYPQVCDGCADRVQQRIQQAGYTAKTDHLRRMMDKSRGRRSAAGATTRRAGVLDAASALGGWLWRGGLAAQLLWHALRVIQALERPDDGMYDPDDAGVYATTLAVAAAAAAWLPGGDALMRLSIAAAVLSSWWNPHFVQFSRGFTRHLLGFTRWYSFQGLIVFLRIFFRSVLSMEGGAAQSQGARLSAHLATAGIMCFIYIMASRSIRVDTTPLFKSEDKPPTPRRNMSPAKRKEEDSKTFSELFNEALDSTPRKGRPSPSLPATPGTPNYASGSAFVPPSQIKLMQEQQRRRGFHDSPPLASPSAFQPRAQQAPIVHDYDDGDAMDWSPSQPQHRAFRDTPDRSTAATARRPFGQSPTHADDGGGSANPFWFKVPPAPTTPARQLRNPPNMPVLRQKPAERDDVFFSASLRGERDGRSSRPSSGGGGGGTSFRNPSFFAPEENDEANSLADLLGESFTLGRRAQAQEQRQPRRGRPAPAALSSTPSSPSCVERRRADPQRVRGVRPRPVELVVLAVLLPLWLLPSFVTLPARATGVLQGIVPVAAGVVALGGTHHELNDEAGPRQQRSRLVVDAALSALGVGELAAVCWVGWETWTAGVDVRAYGAGVLAVMLAHHAVRLLRA</sequence>
<feature type="compositionally biased region" description="Low complexity" evidence="6">
    <location>
        <begin position="601"/>
        <end position="614"/>
    </location>
</feature>
<feature type="domain" description="Ima1 N-terminal" evidence="7">
    <location>
        <begin position="10"/>
        <end position="137"/>
    </location>
</feature>
<dbReference type="AlphaFoldDB" id="A0A168BAB5"/>
<name>A0A168BAB5_CORFA</name>
<dbReference type="OrthoDB" id="5966927at2759"/>
<keyword evidence="3" id="KW-1133">Transmembrane helix</keyword>
<dbReference type="GO" id="GO:0071765">
    <property type="term" value="P:nuclear inner membrane organization"/>
    <property type="evidence" value="ECO:0007669"/>
    <property type="project" value="InterPro"/>
</dbReference>
<comment type="caution">
    <text evidence="8">The sequence shown here is derived from an EMBL/GenBank/DDBJ whole genome shotgun (WGS) entry which is preliminary data.</text>
</comment>
<dbReference type="PANTHER" id="PTHR28538">
    <property type="entry name" value="INTEGRAL INNER NUCLEAR MEMBRANE PROTEIN IMA1"/>
    <property type="match status" value="1"/>
</dbReference>
<evidence type="ECO:0000256" key="1">
    <source>
        <dbReference type="ARBA" id="ARBA00004473"/>
    </source>
</evidence>
<dbReference type="InterPro" id="IPR042321">
    <property type="entry name" value="Ima1"/>
</dbReference>
<dbReference type="Proteomes" id="UP000076744">
    <property type="component" value="Unassembled WGS sequence"/>
</dbReference>
<dbReference type="GO" id="GO:0044732">
    <property type="term" value="C:mitotic spindle pole body"/>
    <property type="evidence" value="ECO:0007669"/>
    <property type="project" value="TreeGrafter"/>
</dbReference>
<evidence type="ECO:0000256" key="5">
    <source>
        <dbReference type="ARBA" id="ARBA00023242"/>
    </source>
</evidence>
<proteinExistence type="predicted"/>
<evidence type="ECO:0000313" key="8">
    <source>
        <dbReference type="EMBL" id="OAA69843.1"/>
    </source>
</evidence>
<dbReference type="GO" id="GO:0005637">
    <property type="term" value="C:nuclear inner membrane"/>
    <property type="evidence" value="ECO:0007669"/>
    <property type="project" value="UniProtKB-SubCell"/>
</dbReference>
<keyword evidence="5" id="KW-0539">Nucleus</keyword>
<dbReference type="GO" id="GO:0034992">
    <property type="term" value="C:microtubule organizing center attachment site"/>
    <property type="evidence" value="ECO:0007669"/>
    <property type="project" value="TreeGrafter"/>
</dbReference>
<dbReference type="PANTHER" id="PTHR28538:SF1">
    <property type="entry name" value="INTEGRAL INNER NUCLEAR MEMBRANE PROTEIN IMA1"/>
    <property type="match status" value="1"/>
</dbReference>
<evidence type="ECO:0000259" key="7">
    <source>
        <dbReference type="Pfam" id="PF09779"/>
    </source>
</evidence>
<dbReference type="Pfam" id="PF09779">
    <property type="entry name" value="Ima1_N"/>
    <property type="match status" value="1"/>
</dbReference>
<keyword evidence="4" id="KW-0472">Membrane</keyword>
<feature type="compositionally biased region" description="Basic and acidic residues" evidence="6">
    <location>
        <begin position="616"/>
        <end position="625"/>
    </location>
</feature>
<keyword evidence="9" id="KW-1185">Reference proteome</keyword>
<keyword evidence="2" id="KW-0812">Transmembrane</keyword>
<comment type="subcellular location">
    <subcellularLocation>
        <location evidence="1">Nucleus inner membrane</location>
        <topology evidence="1">Multi-pass membrane protein</topology>
    </subcellularLocation>
</comment>
<evidence type="ECO:0000256" key="6">
    <source>
        <dbReference type="SAM" id="MobiDB-lite"/>
    </source>
</evidence>
<reference evidence="8 9" key="1">
    <citation type="journal article" date="2016" name="Genome Biol. Evol.">
        <title>Divergent and convergent evolution of fungal pathogenicity.</title>
        <authorList>
            <person name="Shang Y."/>
            <person name="Xiao G."/>
            <person name="Zheng P."/>
            <person name="Cen K."/>
            <person name="Zhan S."/>
            <person name="Wang C."/>
        </authorList>
    </citation>
    <scope>NUCLEOTIDE SEQUENCE [LARGE SCALE GENOMIC DNA]</scope>
    <source>
        <strain evidence="8 9">ARSEF 2679</strain>
    </source>
</reference>
<gene>
    <name evidence="8" type="ORF">ISF_03113</name>
</gene>
<dbReference type="RefSeq" id="XP_018706447.1">
    <property type="nucleotide sequence ID" value="XM_018846719.1"/>
</dbReference>
<accession>A0A168BAB5</accession>
<protein>
    <recommendedName>
        <fullName evidence="7">Ima1 N-terminal domain-containing protein</fullName>
    </recommendedName>
</protein>
<organism evidence="8 9">
    <name type="scientific">Cordyceps fumosorosea (strain ARSEF 2679)</name>
    <name type="common">Isaria fumosorosea</name>
    <dbReference type="NCBI Taxonomy" id="1081104"/>
    <lineage>
        <taxon>Eukaryota</taxon>
        <taxon>Fungi</taxon>
        <taxon>Dikarya</taxon>
        <taxon>Ascomycota</taxon>
        <taxon>Pezizomycotina</taxon>
        <taxon>Sordariomycetes</taxon>
        <taxon>Hypocreomycetidae</taxon>
        <taxon>Hypocreales</taxon>
        <taxon>Cordycipitaceae</taxon>
        <taxon>Cordyceps</taxon>
    </lineage>
</organism>
<dbReference type="STRING" id="1081104.A0A168BAB5"/>
<evidence type="ECO:0000256" key="3">
    <source>
        <dbReference type="ARBA" id="ARBA00022989"/>
    </source>
</evidence>
<feature type="region of interest" description="Disordered" evidence="6">
    <location>
        <begin position="447"/>
        <end position="569"/>
    </location>
</feature>
<dbReference type="GO" id="GO:0034506">
    <property type="term" value="C:chromosome, centromeric core domain"/>
    <property type="evidence" value="ECO:0007669"/>
    <property type="project" value="TreeGrafter"/>
</dbReference>
<evidence type="ECO:0000256" key="2">
    <source>
        <dbReference type="ARBA" id="ARBA00022692"/>
    </source>
</evidence>
<evidence type="ECO:0000256" key="4">
    <source>
        <dbReference type="ARBA" id="ARBA00023136"/>
    </source>
</evidence>
<dbReference type="InterPro" id="IPR018617">
    <property type="entry name" value="Ima1_N"/>
</dbReference>
<evidence type="ECO:0000313" key="9">
    <source>
        <dbReference type="Proteomes" id="UP000076744"/>
    </source>
</evidence>